<sequence length="99" mass="9911">MIETGSHMTYHEIRITLGSAKGAGFGPRVQQESGGCAGMCGGARGGEGACRPGAAATPVLGGPCSVLAVLMTSRVITPTTLLEPLINITLIAGEVQNSS</sequence>
<reference evidence="1 2" key="1">
    <citation type="journal article" date="2019" name="Commun. Biol.">
        <title>The bagworm genome reveals a unique fibroin gene that provides high tensile strength.</title>
        <authorList>
            <person name="Kono N."/>
            <person name="Nakamura H."/>
            <person name="Ohtoshi R."/>
            <person name="Tomita M."/>
            <person name="Numata K."/>
            <person name="Arakawa K."/>
        </authorList>
    </citation>
    <scope>NUCLEOTIDE SEQUENCE [LARGE SCALE GENOMIC DNA]</scope>
</reference>
<dbReference type="AlphaFoldDB" id="A0A4C2AC07"/>
<keyword evidence="2" id="KW-1185">Reference proteome</keyword>
<dbReference type="EMBL" id="BGZK01002982">
    <property type="protein sequence ID" value="GBP97658.1"/>
    <property type="molecule type" value="Genomic_DNA"/>
</dbReference>
<evidence type="ECO:0000313" key="1">
    <source>
        <dbReference type="EMBL" id="GBP97658.1"/>
    </source>
</evidence>
<accession>A0A4C2AC07</accession>
<protein>
    <submittedName>
        <fullName evidence="1">Uncharacterized protein</fullName>
    </submittedName>
</protein>
<comment type="caution">
    <text evidence="1">The sequence shown here is derived from an EMBL/GenBank/DDBJ whole genome shotgun (WGS) entry which is preliminary data.</text>
</comment>
<proteinExistence type="predicted"/>
<name>A0A4C2AC07_EUMVA</name>
<organism evidence="1 2">
    <name type="scientific">Eumeta variegata</name>
    <name type="common">Bagworm moth</name>
    <name type="synonym">Eumeta japonica</name>
    <dbReference type="NCBI Taxonomy" id="151549"/>
    <lineage>
        <taxon>Eukaryota</taxon>
        <taxon>Metazoa</taxon>
        <taxon>Ecdysozoa</taxon>
        <taxon>Arthropoda</taxon>
        <taxon>Hexapoda</taxon>
        <taxon>Insecta</taxon>
        <taxon>Pterygota</taxon>
        <taxon>Neoptera</taxon>
        <taxon>Endopterygota</taxon>
        <taxon>Lepidoptera</taxon>
        <taxon>Glossata</taxon>
        <taxon>Ditrysia</taxon>
        <taxon>Tineoidea</taxon>
        <taxon>Psychidae</taxon>
        <taxon>Oiketicinae</taxon>
        <taxon>Eumeta</taxon>
    </lineage>
</organism>
<dbReference type="Proteomes" id="UP000299102">
    <property type="component" value="Unassembled WGS sequence"/>
</dbReference>
<gene>
    <name evidence="1" type="ORF">EVAR_98129_1</name>
</gene>
<evidence type="ECO:0000313" key="2">
    <source>
        <dbReference type="Proteomes" id="UP000299102"/>
    </source>
</evidence>